<evidence type="ECO:0000256" key="4">
    <source>
        <dbReference type="ARBA" id="ARBA00022741"/>
    </source>
</evidence>
<dbReference type="InterPro" id="IPR017441">
    <property type="entry name" value="Protein_kinase_ATP_BS"/>
</dbReference>
<dbReference type="InterPro" id="IPR000719">
    <property type="entry name" value="Prot_kinase_dom"/>
</dbReference>
<sequence length="476" mass="54540">MPKEDDSASDYSDLESIHSDVEEDLEDYKKGGYHPVNIGDRFDNGRYIVLRKLGWGHFSTVWLALDTLNDSHVALKIVKAANRYTDSALEEIKLLECVKKTNAESKGWQHVAQLLNHFWHQGPNGKHACMTFEVLGESLLTLMKRYNYKGIPQNIVKRIAKQVLEGLDYLHRECGIVHTDLKPENVLVWIPNIEAYLKTDTADILKEIKEREHQLPSPNSMTPTTPNIERRRSSTASWHEGMDVESMSKSKKKRLKKKMKKKTLDDVEEVEDKLGNLKISTNWSTPKEAKVIPSSILDITSIGSEEDLDTIVIKIADLGNACWMDGEYTHVIQTRQYRSPEVIVGAKWTNEADMWSVACMIFELLTGEFLFDPRAGSKYNKDDDHLAQILELMRTVPKLLISGGEYSRDFFDRSGKLKHIKKLRYRRLRDVLHDTFLVPPEDADAASHFLLPMLEMDMTKRASASHMLKSTWLKDA</sequence>
<protein>
    <recommendedName>
        <fullName evidence="1">non-specific serine/threonine protein kinase</fullName>
        <ecNumber evidence="1">2.7.11.1</ecNumber>
    </recommendedName>
</protein>
<proteinExistence type="inferred from homology"/>
<comment type="catalytic activity">
    <reaction evidence="7">
        <text>L-threonyl-[protein] + ATP = O-phospho-L-threonyl-[protein] + ADP + H(+)</text>
        <dbReference type="Rhea" id="RHEA:46608"/>
        <dbReference type="Rhea" id="RHEA-COMP:11060"/>
        <dbReference type="Rhea" id="RHEA-COMP:11605"/>
        <dbReference type="ChEBI" id="CHEBI:15378"/>
        <dbReference type="ChEBI" id="CHEBI:30013"/>
        <dbReference type="ChEBI" id="CHEBI:30616"/>
        <dbReference type="ChEBI" id="CHEBI:61977"/>
        <dbReference type="ChEBI" id="CHEBI:456216"/>
        <dbReference type="EC" id="2.7.11.1"/>
    </reaction>
</comment>
<keyword evidence="14" id="KW-1185">Reference proteome</keyword>
<dbReference type="FunFam" id="3.30.200.20:FF:000770">
    <property type="entry name" value="SRSF protein kinase 2"/>
    <property type="match status" value="1"/>
</dbReference>
<feature type="domain" description="Protein kinase" evidence="12">
    <location>
        <begin position="47"/>
        <end position="473"/>
    </location>
</feature>
<evidence type="ECO:0000313" key="14">
    <source>
        <dbReference type="Proteomes" id="UP000603453"/>
    </source>
</evidence>
<evidence type="ECO:0000256" key="2">
    <source>
        <dbReference type="ARBA" id="ARBA00022527"/>
    </source>
</evidence>
<evidence type="ECO:0000256" key="6">
    <source>
        <dbReference type="ARBA" id="ARBA00022840"/>
    </source>
</evidence>
<dbReference type="Pfam" id="PF00069">
    <property type="entry name" value="Pkinase"/>
    <property type="match status" value="2"/>
</dbReference>
<organism evidence="13 14">
    <name type="scientific">Mucor saturninus</name>
    <dbReference type="NCBI Taxonomy" id="64648"/>
    <lineage>
        <taxon>Eukaryota</taxon>
        <taxon>Fungi</taxon>
        <taxon>Fungi incertae sedis</taxon>
        <taxon>Mucoromycota</taxon>
        <taxon>Mucoromycotina</taxon>
        <taxon>Mucoromycetes</taxon>
        <taxon>Mucorales</taxon>
        <taxon>Mucorineae</taxon>
        <taxon>Mucoraceae</taxon>
        <taxon>Mucor</taxon>
    </lineage>
</organism>
<dbReference type="GO" id="GO:0050684">
    <property type="term" value="P:regulation of mRNA processing"/>
    <property type="evidence" value="ECO:0007669"/>
    <property type="project" value="TreeGrafter"/>
</dbReference>
<dbReference type="OrthoDB" id="2649at2759"/>
<dbReference type="PROSITE" id="PS00107">
    <property type="entry name" value="PROTEIN_KINASE_ATP"/>
    <property type="match status" value="1"/>
</dbReference>
<dbReference type="Gene3D" id="1.10.510.10">
    <property type="entry name" value="Transferase(Phosphotransferase) domain 1"/>
    <property type="match status" value="1"/>
</dbReference>
<dbReference type="GO" id="GO:0005737">
    <property type="term" value="C:cytoplasm"/>
    <property type="evidence" value="ECO:0007669"/>
    <property type="project" value="TreeGrafter"/>
</dbReference>
<reference evidence="13" key="1">
    <citation type="submission" date="2020-12" db="EMBL/GenBank/DDBJ databases">
        <title>Metabolic potential, ecology and presence of endohyphal bacteria is reflected in genomic diversity of Mucoromycotina.</title>
        <authorList>
            <person name="Muszewska A."/>
            <person name="Okrasinska A."/>
            <person name="Steczkiewicz K."/>
            <person name="Drgas O."/>
            <person name="Orlowska M."/>
            <person name="Perlinska-Lenart U."/>
            <person name="Aleksandrzak-Piekarczyk T."/>
            <person name="Szatraj K."/>
            <person name="Zielenkiewicz U."/>
            <person name="Pilsyk S."/>
            <person name="Malc E."/>
            <person name="Mieczkowski P."/>
            <person name="Kruszewska J.S."/>
            <person name="Biernat P."/>
            <person name="Pawlowska J."/>
        </authorList>
    </citation>
    <scope>NUCLEOTIDE SEQUENCE</scope>
    <source>
        <strain evidence="13">WA0000017839</strain>
    </source>
</reference>
<dbReference type="InterPro" id="IPR011009">
    <property type="entry name" value="Kinase-like_dom_sf"/>
</dbReference>
<dbReference type="Proteomes" id="UP000603453">
    <property type="component" value="Unassembled WGS sequence"/>
</dbReference>
<dbReference type="FunFam" id="1.10.510.10:FF:000275">
    <property type="entry name" value="SRSF protein kinase 2 isoform X3"/>
    <property type="match status" value="1"/>
</dbReference>
<dbReference type="GO" id="GO:0000245">
    <property type="term" value="P:spliceosomal complex assembly"/>
    <property type="evidence" value="ECO:0007669"/>
    <property type="project" value="TreeGrafter"/>
</dbReference>
<evidence type="ECO:0000256" key="8">
    <source>
        <dbReference type="ARBA" id="ARBA00048679"/>
    </source>
</evidence>
<keyword evidence="4 9" id="KW-0547">Nucleotide-binding</keyword>
<dbReference type="PANTHER" id="PTHR47634">
    <property type="entry name" value="PROTEIN KINASE DOMAIN-CONTAINING PROTEIN-RELATED"/>
    <property type="match status" value="1"/>
</dbReference>
<dbReference type="GO" id="GO:0005634">
    <property type="term" value="C:nucleus"/>
    <property type="evidence" value="ECO:0007669"/>
    <property type="project" value="TreeGrafter"/>
</dbReference>
<dbReference type="SUPFAM" id="SSF56112">
    <property type="entry name" value="Protein kinase-like (PK-like)"/>
    <property type="match status" value="1"/>
</dbReference>
<comment type="similarity">
    <text evidence="10">Belongs to the protein kinase superfamily.</text>
</comment>
<gene>
    <name evidence="13" type="ORF">INT47_006720</name>
</gene>
<feature type="region of interest" description="Disordered" evidence="11">
    <location>
        <begin position="212"/>
        <end position="258"/>
    </location>
</feature>
<dbReference type="GO" id="GO:0004674">
    <property type="term" value="F:protein serine/threonine kinase activity"/>
    <property type="evidence" value="ECO:0007669"/>
    <property type="project" value="UniProtKB-KW"/>
</dbReference>
<comment type="catalytic activity">
    <reaction evidence="8">
        <text>L-seryl-[protein] + ATP = O-phospho-L-seryl-[protein] + ADP + H(+)</text>
        <dbReference type="Rhea" id="RHEA:17989"/>
        <dbReference type="Rhea" id="RHEA-COMP:9863"/>
        <dbReference type="Rhea" id="RHEA-COMP:11604"/>
        <dbReference type="ChEBI" id="CHEBI:15378"/>
        <dbReference type="ChEBI" id="CHEBI:29999"/>
        <dbReference type="ChEBI" id="CHEBI:30616"/>
        <dbReference type="ChEBI" id="CHEBI:83421"/>
        <dbReference type="ChEBI" id="CHEBI:456216"/>
        <dbReference type="EC" id="2.7.11.1"/>
    </reaction>
</comment>
<keyword evidence="5" id="KW-0418">Kinase</keyword>
<dbReference type="PROSITE" id="PS50011">
    <property type="entry name" value="PROTEIN_KINASE_DOM"/>
    <property type="match status" value="1"/>
</dbReference>
<comment type="caution">
    <text evidence="13">The sequence shown here is derived from an EMBL/GenBank/DDBJ whole genome shotgun (WGS) entry which is preliminary data.</text>
</comment>
<dbReference type="EC" id="2.7.11.1" evidence="1"/>
<feature type="compositionally biased region" description="Basic residues" evidence="11">
    <location>
        <begin position="249"/>
        <end position="258"/>
    </location>
</feature>
<dbReference type="PROSITE" id="PS00108">
    <property type="entry name" value="PROTEIN_KINASE_ST"/>
    <property type="match status" value="1"/>
</dbReference>
<evidence type="ECO:0000313" key="13">
    <source>
        <dbReference type="EMBL" id="KAG2195189.1"/>
    </source>
</evidence>
<feature type="compositionally biased region" description="Low complexity" evidence="11">
    <location>
        <begin position="216"/>
        <end position="227"/>
    </location>
</feature>
<evidence type="ECO:0000256" key="3">
    <source>
        <dbReference type="ARBA" id="ARBA00022679"/>
    </source>
</evidence>
<evidence type="ECO:0000256" key="7">
    <source>
        <dbReference type="ARBA" id="ARBA00047899"/>
    </source>
</evidence>
<name>A0A8H7UYI8_9FUNG</name>
<dbReference type="EMBL" id="JAEPRD010000176">
    <property type="protein sequence ID" value="KAG2195189.1"/>
    <property type="molecule type" value="Genomic_DNA"/>
</dbReference>
<accession>A0A8H7UYI8</accession>
<evidence type="ECO:0000256" key="11">
    <source>
        <dbReference type="SAM" id="MobiDB-lite"/>
    </source>
</evidence>
<evidence type="ECO:0000259" key="12">
    <source>
        <dbReference type="PROSITE" id="PS50011"/>
    </source>
</evidence>
<dbReference type="InterPro" id="IPR051334">
    <property type="entry name" value="SRPK"/>
</dbReference>
<dbReference type="GO" id="GO:0005524">
    <property type="term" value="F:ATP binding"/>
    <property type="evidence" value="ECO:0007669"/>
    <property type="project" value="UniProtKB-UniRule"/>
</dbReference>
<keyword evidence="6 9" id="KW-0067">ATP-binding</keyword>
<evidence type="ECO:0000256" key="9">
    <source>
        <dbReference type="PROSITE-ProRule" id="PRU10141"/>
    </source>
</evidence>
<feature type="binding site" evidence="9">
    <location>
        <position position="76"/>
    </location>
    <ligand>
        <name>ATP</name>
        <dbReference type="ChEBI" id="CHEBI:30616"/>
    </ligand>
</feature>
<dbReference type="PANTHER" id="PTHR47634:SF9">
    <property type="entry name" value="PROTEIN KINASE DOMAIN-CONTAINING PROTEIN-RELATED"/>
    <property type="match status" value="1"/>
</dbReference>
<evidence type="ECO:0000256" key="5">
    <source>
        <dbReference type="ARBA" id="ARBA00022777"/>
    </source>
</evidence>
<dbReference type="InterPro" id="IPR008271">
    <property type="entry name" value="Ser/Thr_kinase_AS"/>
</dbReference>
<keyword evidence="2 10" id="KW-0723">Serine/threonine-protein kinase</keyword>
<dbReference type="AlphaFoldDB" id="A0A8H7UYI8"/>
<dbReference type="SMART" id="SM00220">
    <property type="entry name" value="S_TKc"/>
    <property type="match status" value="1"/>
</dbReference>
<evidence type="ECO:0000256" key="10">
    <source>
        <dbReference type="RuleBase" id="RU000304"/>
    </source>
</evidence>
<keyword evidence="3" id="KW-0808">Transferase</keyword>
<evidence type="ECO:0000256" key="1">
    <source>
        <dbReference type="ARBA" id="ARBA00012513"/>
    </source>
</evidence>
<dbReference type="Gene3D" id="3.30.200.20">
    <property type="entry name" value="Phosphorylase Kinase, domain 1"/>
    <property type="match status" value="1"/>
</dbReference>